<comment type="function">
    <text evidence="3">Lytic transglycosylase with a strong preference for naked glycan strands that lack stem peptides.</text>
</comment>
<dbReference type="EC" id="4.2.2.-" evidence="3"/>
<dbReference type="RefSeq" id="WP_080886858.1">
    <property type="nucleotide sequence ID" value="NZ_LT828648.1"/>
</dbReference>
<organism evidence="6 7">
    <name type="scientific">Nitrospira japonica</name>
    <dbReference type="NCBI Taxonomy" id="1325564"/>
    <lineage>
        <taxon>Bacteria</taxon>
        <taxon>Pseudomonadati</taxon>
        <taxon>Nitrospirota</taxon>
        <taxon>Nitrospiria</taxon>
        <taxon>Nitrospirales</taxon>
        <taxon>Nitrospiraceae</taxon>
        <taxon>Nitrospira</taxon>
    </lineage>
</organism>
<dbReference type="EMBL" id="LT828648">
    <property type="protein sequence ID" value="SLM48486.1"/>
    <property type="molecule type" value="Genomic_DNA"/>
</dbReference>
<evidence type="ECO:0000256" key="4">
    <source>
        <dbReference type="RuleBase" id="RU003495"/>
    </source>
</evidence>
<keyword evidence="1 3" id="KW-0456">Lyase</keyword>
<evidence type="ECO:0000256" key="3">
    <source>
        <dbReference type="HAMAP-Rule" id="MF_02071"/>
    </source>
</evidence>
<sequence>MTVHATPSPCTAALAVALGAWCLVGGCSWIPKGDSQFDAGIKDRGIASWYGEPFHGRQAADGTIYDMEGLTAAHRTMPLGSVVRVTNLTNGKYVYVRITDRGPYVNGRILDLSHAAAVRVGMVKGGLSLVQVEIVGERRPDALLSSDAVAALSLARIVRADSTAQPDGVALGAPHRPRPGDLWTRRRNLSVPATLAADHTAHVQLAALVLD</sequence>
<dbReference type="NCBIfam" id="TIGR00413">
    <property type="entry name" value="rlpA"/>
    <property type="match status" value="1"/>
</dbReference>
<dbReference type="InterPro" id="IPR034718">
    <property type="entry name" value="RlpA"/>
</dbReference>
<comment type="similarity">
    <text evidence="3 4">Belongs to the RlpA family.</text>
</comment>
<dbReference type="AlphaFoldDB" id="A0A1W1I649"/>
<evidence type="ECO:0000259" key="5">
    <source>
        <dbReference type="Pfam" id="PF03330"/>
    </source>
</evidence>
<dbReference type="Gene3D" id="2.40.40.10">
    <property type="entry name" value="RlpA-like domain"/>
    <property type="match status" value="1"/>
</dbReference>
<dbReference type="KEGG" id="nja:NSJP_2314"/>
<dbReference type="GO" id="GO:0071555">
    <property type="term" value="P:cell wall organization"/>
    <property type="evidence" value="ECO:0007669"/>
    <property type="project" value="UniProtKB-KW"/>
</dbReference>
<dbReference type="OrthoDB" id="9779128at2"/>
<keyword evidence="2 3" id="KW-0961">Cell wall biogenesis/degradation</keyword>
<dbReference type="PANTHER" id="PTHR34183">
    <property type="entry name" value="ENDOLYTIC PEPTIDOGLYCAN TRANSGLYCOSYLASE RLPA"/>
    <property type="match status" value="1"/>
</dbReference>
<proteinExistence type="inferred from homology"/>
<dbReference type="InterPro" id="IPR036908">
    <property type="entry name" value="RlpA-like_sf"/>
</dbReference>
<dbReference type="CDD" id="cd22268">
    <property type="entry name" value="DPBB_RlpA-like"/>
    <property type="match status" value="1"/>
</dbReference>
<name>A0A1W1I649_9BACT</name>
<evidence type="ECO:0000256" key="2">
    <source>
        <dbReference type="ARBA" id="ARBA00023316"/>
    </source>
</evidence>
<dbReference type="GO" id="GO:0000270">
    <property type="term" value="P:peptidoglycan metabolic process"/>
    <property type="evidence" value="ECO:0007669"/>
    <property type="project" value="UniProtKB-UniRule"/>
</dbReference>
<dbReference type="InterPro" id="IPR009009">
    <property type="entry name" value="RlpA-like_DPBB"/>
</dbReference>
<protein>
    <recommendedName>
        <fullName evidence="3">Probable endolytic peptidoglycan transglycosylase RlpA</fullName>
        <ecNumber evidence="3">4.2.2.-</ecNumber>
    </recommendedName>
</protein>
<feature type="domain" description="RlpA-like protein double-psi beta-barrel" evidence="5">
    <location>
        <begin position="44"/>
        <end position="131"/>
    </location>
</feature>
<dbReference type="GO" id="GO:0008932">
    <property type="term" value="F:lytic endotransglycosylase activity"/>
    <property type="evidence" value="ECO:0007669"/>
    <property type="project" value="UniProtKB-UniRule"/>
</dbReference>
<dbReference type="InterPro" id="IPR012997">
    <property type="entry name" value="RplA"/>
</dbReference>
<reference evidence="6 7" key="1">
    <citation type="submission" date="2017-03" db="EMBL/GenBank/DDBJ databases">
        <authorList>
            <person name="Afonso C.L."/>
            <person name="Miller P.J."/>
            <person name="Scott M.A."/>
            <person name="Spackman E."/>
            <person name="Goraichik I."/>
            <person name="Dimitrov K.M."/>
            <person name="Suarez D.L."/>
            <person name="Swayne D.E."/>
        </authorList>
    </citation>
    <scope>NUCLEOTIDE SEQUENCE [LARGE SCALE GENOMIC DNA]</scope>
    <source>
        <strain evidence="6">Genome sequencing of Nitrospira japonica strain NJ11</strain>
    </source>
</reference>
<dbReference type="PANTHER" id="PTHR34183:SF1">
    <property type="entry name" value="ENDOLYTIC PEPTIDOGLYCAN TRANSGLYCOSYLASE RLPA"/>
    <property type="match status" value="1"/>
</dbReference>
<gene>
    <name evidence="3" type="primary">rlpA</name>
    <name evidence="6" type="ORF">NSJP_2314</name>
</gene>
<accession>A0A1W1I649</accession>
<keyword evidence="7" id="KW-1185">Reference proteome</keyword>
<dbReference type="Pfam" id="PF03330">
    <property type="entry name" value="DPBB_1"/>
    <property type="match status" value="1"/>
</dbReference>
<dbReference type="STRING" id="1325564.NSJP_2314"/>
<evidence type="ECO:0000313" key="6">
    <source>
        <dbReference type="EMBL" id="SLM48486.1"/>
    </source>
</evidence>
<dbReference type="SUPFAM" id="SSF50685">
    <property type="entry name" value="Barwin-like endoglucanases"/>
    <property type="match status" value="1"/>
</dbReference>
<evidence type="ECO:0000313" key="7">
    <source>
        <dbReference type="Proteomes" id="UP000192042"/>
    </source>
</evidence>
<dbReference type="HAMAP" id="MF_02071">
    <property type="entry name" value="RlpA"/>
    <property type="match status" value="1"/>
</dbReference>
<dbReference type="Proteomes" id="UP000192042">
    <property type="component" value="Chromosome I"/>
</dbReference>
<evidence type="ECO:0000256" key="1">
    <source>
        <dbReference type="ARBA" id="ARBA00023239"/>
    </source>
</evidence>